<protein>
    <submittedName>
        <fullName evidence="2">Uncharacterized protein</fullName>
    </submittedName>
</protein>
<dbReference type="EMBL" id="CAJNOQ010007093">
    <property type="protein sequence ID" value="CAF1157600.1"/>
    <property type="molecule type" value="Genomic_DNA"/>
</dbReference>
<evidence type="ECO:0000313" key="3">
    <source>
        <dbReference type="EMBL" id="CAF3921000.1"/>
    </source>
</evidence>
<gene>
    <name evidence="2" type="ORF">GPM918_LOCUS21508</name>
    <name evidence="3" type="ORF">SRO942_LOCUS21504</name>
</gene>
<dbReference type="Proteomes" id="UP000681722">
    <property type="component" value="Unassembled WGS sequence"/>
</dbReference>
<evidence type="ECO:0000313" key="2">
    <source>
        <dbReference type="EMBL" id="CAF1157600.1"/>
    </source>
</evidence>
<accession>A0A814TFQ4</accession>
<evidence type="ECO:0000313" key="4">
    <source>
        <dbReference type="Proteomes" id="UP000663829"/>
    </source>
</evidence>
<proteinExistence type="predicted"/>
<dbReference type="Proteomes" id="UP000663829">
    <property type="component" value="Unassembled WGS sequence"/>
</dbReference>
<reference evidence="2" key="1">
    <citation type="submission" date="2021-02" db="EMBL/GenBank/DDBJ databases">
        <authorList>
            <person name="Nowell W R."/>
        </authorList>
    </citation>
    <scope>NUCLEOTIDE SEQUENCE</scope>
</reference>
<dbReference type="AlphaFoldDB" id="A0A814TFQ4"/>
<comment type="caution">
    <text evidence="2">The sequence shown here is derived from an EMBL/GenBank/DDBJ whole genome shotgun (WGS) entry which is preliminary data.</text>
</comment>
<evidence type="ECO:0000256" key="1">
    <source>
        <dbReference type="SAM" id="MobiDB-lite"/>
    </source>
</evidence>
<organism evidence="2 4">
    <name type="scientific">Didymodactylos carnosus</name>
    <dbReference type="NCBI Taxonomy" id="1234261"/>
    <lineage>
        <taxon>Eukaryota</taxon>
        <taxon>Metazoa</taxon>
        <taxon>Spiralia</taxon>
        <taxon>Gnathifera</taxon>
        <taxon>Rotifera</taxon>
        <taxon>Eurotatoria</taxon>
        <taxon>Bdelloidea</taxon>
        <taxon>Philodinida</taxon>
        <taxon>Philodinidae</taxon>
        <taxon>Didymodactylos</taxon>
    </lineage>
</organism>
<sequence>MPPPDKRKKQSEAVGFQPVEVKMEEGEMQSSSSEEEETYTHKEASSTTPTKEELGEESLNNSASADPFDNLDLPAIADLFEMCKSMCGQRNLSVLLYSLMRHVDVTWRDADDLFTNIGALRCQASHKWLKVFLSGDTDAFTEEGRGGKHSDSFYDIFPDIECEARAYTVEGCFRKNASFTSAELAKFIDVKYYEATGQKKVSEKLVRSEQSCRLDIRRWGGKFEANTQRPYFEGHERSDVVDHRKNFISYFLNRKEHYYQVDDTKTSYVMPTKKTVCPYLS</sequence>
<dbReference type="EMBL" id="CAJOBC010007092">
    <property type="protein sequence ID" value="CAF3921000.1"/>
    <property type="molecule type" value="Genomic_DNA"/>
</dbReference>
<feature type="region of interest" description="Disordered" evidence="1">
    <location>
        <begin position="1"/>
        <end position="67"/>
    </location>
</feature>
<dbReference type="OrthoDB" id="10016885at2759"/>
<name>A0A814TFQ4_9BILA</name>
<keyword evidence="4" id="KW-1185">Reference proteome</keyword>